<gene>
    <name evidence="1" type="ORF">Patl1_30048</name>
</gene>
<sequence length="311" mass="34510">MPATDGVSCCLTGKWILGSIVEQYVWVNRLGCICHWSMSWIAVSGEKDDCIHIFALTFYITYCLPQTMILSKIARWEVPLPCTMKAIYLSSVNEGTDPRFVKLEPVFRCSMLKCGGIQSFPLTVEWSTSHPHDYLLAGCHDGSVALWKFSARGSSEDTRPLLCFSADTVPIRTVAWAPTERSFDGLGSPSLKGAEKCDMESANVIVTAGHGGLKFWDIRDPFRPLWNLHPVPKFIYGLDWSRDPSCVILSFDDGGLRILSLVKTAYDVPATGRPFVGTKNGLHLSNCLSSAVWSVQVSRQTGISLILQYYL</sequence>
<evidence type="ECO:0000313" key="1">
    <source>
        <dbReference type="EMBL" id="KAJ0083339.1"/>
    </source>
</evidence>
<dbReference type="EMBL" id="CM047907">
    <property type="protein sequence ID" value="KAJ0083339.1"/>
    <property type="molecule type" value="Genomic_DNA"/>
</dbReference>
<proteinExistence type="predicted"/>
<dbReference type="Proteomes" id="UP001164250">
    <property type="component" value="Chromosome 11"/>
</dbReference>
<accession>A0ACC1AAR0</accession>
<organism evidence="1 2">
    <name type="scientific">Pistacia atlantica</name>
    <dbReference type="NCBI Taxonomy" id="434234"/>
    <lineage>
        <taxon>Eukaryota</taxon>
        <taxon>Viridiplantae</taxon>
        <taxon>Streptophyta</taxon>
        <taxon>Embryophyta</taxon>
        <taxon>Tracheophyta</taxon>
        <taxon>Spermatophyta</taxon>
        <taxon>Magnoliopsida</taxon>
        <taxon>eudicotyledons</taxon>
        <taxon>Gunneridae</taxon>
        <taxon>Pentapetalae</taxon>
        <taxon>rosids</taxon>
        <taxon>malvids</taxon>
        <taxon>Sapindales</taxon>
        <taxon>Anacardiaceae</taxon>
        <taxon>Pistacia</taxon>
    </lineage>
</organism>
<reference evidence="2" key="1">
    <citation type="journal article" date="2023" name="G3 (Bethesda)">
        <title>Genome assembly and association tests identify interacting loci associated with vigor, precocity, and sex in interspecific pistachio rootstocks.</title>
        <authorList>
            <person name="Palmer W."/>
            <person name="Jacygrad E."/>
            <person name="Sagayaradj S."/>
            <person name="Cavanaugh K."/>
            <person name="Han R."/>
            <person name="Bertier L."/>
            <person name="Beede B."/>
            <person name="Kafkas S."/>
            <person name="Golino D."/>
            <person name="Preece J."/>
            <person name="Michelmore R."/>
        </authorList>
    </citation>
    <scope>NUCLEOTIDE SEQUENCE [LARGE SCALE GENOMIC DNA]</scope>
</reference>
<comment type="caution">
    <text evidence="1">The sequence shown here is derived from an EMBL/GenBank/DDBJ whole genome shotgun (WGS) entry which is preliminary data.</text>
</comment>
<protein>
    <submittedName>
        <fullName evidence="1">Uncharacterized protein</fullName>
    </submittedName>
</protein>
<keyword evidence="2" id="KW-1185">Reference proteome</keyword>
<name>A0ACC1AAR0_9ROSI</name>
<evidence type="ECO:0000313" key="2">
    <source>
        <dbReference type="Proteomes" id="UP001164250"/>
    </source>
</evidence>